<reference evidence="1" key="2">
    <citation type="submission" date="2022-03" db="EMBL/GenBank/DDBJ databases">
        <title>Draft title - Genomic analysis of global carrot germplasm unveils the trajectory of domestication and the origin of high carotenoid orange carrot.</title>
        <authorList>
            <person name="Iorizzo M."/>
            <person name="Ellison S."/>
            <person name="Senalik D."/>
            <person name="Macko-Podgorni A."/>
            <person name="Grzebelus D."/>
            <person name="Bostan H."/>
            <person name="Rolling W."/>
            <person name="Curaba J."/>
            <person name="Simon P."/>
        </authorList>
    </citation>
    <scope>NUCLEOTIDE SEQUENCE</scope>
    <source>
        <tissue evidence="1">Leaf</tissue>
    </source>
</reference>
<reference evidence="1" key="1">
    <citation type="journal article" date="2016" name="Nat. Genet.">
        <title>A high-quality carrot genome assembly provides new insights into carotenoid accumulation and asterid genome evolution.</title>
        <authorList>
            <person name="Iorizzo M."/>
            <person name="Ellison S."/>
            <person name="Senalik D."/>
            <person name="Zeng P."/>
            <person name="Satapoomin P."/>
            <person name="Huang J."/>
            <person name="Bowman M."/>
            <person name="Iovene M."/>
            <person name="Sanseverino W."/>
            <person name="Cavagnaro P."/>
            <person name="Yildiz M."/>
            <person name="Macko-Podgorni A."/>
            <person name="Moranska E."/>
            <person name="Grzebelus E."/>
            <person name="Grzebelus D."/>
            <person name="Ashrafi H."/>
            <person name="Zheng Z."/>
            <person name="Cheng S."/>
            <person name="Spooner D."/>
            <person name="Van Deynze A."/>
            <person name="Simon P."/>
        </authorList>
    </citation>
    <scope>NUCLEOTIDE SEQUENCE</scope>
    <source>
        <tissue evidence="1">Leaf</tissue>
    </source>
</reference>
<protein>
    <submittedName>
        <fullName evidence="1">Uncharacterized protein</fullName>
    </submittedName>
</protein>
<proteinExistence type="predicted"/>
<dbReference type="AlphaFoldDB" id="A0A175YC05"/>
<dbReference type="Gramene" id="KZM81023">
    <property type="protein sequence ID" value="KZM81023"/>
    <property type="gene ID" value="DCAR_031415"/>
</dbReference>
<gene>
    <name evidence="1" type="ORF">DCAR_0623438</name>
</gene>
<organism evidence="1 2">
    <name type="scientific">Daucus carota subsp. sativus</name>
    <name type="common">Carrot</name>
    <dbReference type="NCBI Taxonomy" id="79200"/>
    <lineage>
        <taxon>Eukaryota</taxon>
        <taxon>Viridiplantae</taxon>
        <taxon>Streptophyta</taxon>
        <taxon>Embryophyta</taxon>
        <taxon>Tracheophyta</taxon>
        <taxon>Spermatophyta</taxon>
        <taxon>Magnoliopsida</taxon>
        <taxon>eudicotyledons</taxon>
        <taxon>Gunneridae</taxon>
        <taxon>Pentapetalae</taxon>
        <taxon>asterids</taxon>
        <taxon>campanulids</taxon>
        <taxon>Apiales</taxon>
        <taxon>Apiaceae</taxon>
        <taxon>Apioideae</taxon>
        <taxon>Scandiceae</taxon>
        <taxon>Daucinae</taxon>
        <taxon>Daucus</taxon>
        <taxon>Daucus sect. Daucus</taxon>
    </lineage>
</organism>
<name>A0A175YC05_DAUCS</name>
<dbReference type="Proteomes" id="UP000077755">
    <property type="component" value="Chromosome 6"/>
</dbReference>
<accession>A0A175YC05</accession>
<dbReference type="EMBL" id="CP093348">
    <property type="protein sequence ID" value="WOH04033.1"/>
    <property type="molecule type" value="Genomic_DNA"/>
</dbReference>
<sequence>MESRTAKRKRCNEIRDNVVDETHALVLNSANLVNEIQTANEDFAKYYKTMSEKHSELISQAMGINEQYRARVGETSEVRENLPTTYATDVHRYLDDIYTSVQGHSKKYNEACDQMIKDLENNSESLKAKLRDLKEQGDEIQNQKVQLRVQFHDFKKNVNP</sequence>
<evidence type="ECO:0000313" key="1">
    <source>
        <dbReference type="EMBL" id="WOH04033.1"/>
    </source>
</evidence>
<keyword evidence="2" id="KW-1185">Reference proteome</keyword>
<evidence type="ECO:0000313" key="2">
    <source>
        <dbReference type="Proteomes" id="UP000077755"/>
    </source>
</evidence>